<dbReference type="NCBIfam" id="TIGR01016">
    <property type="entry name" value="sucCoAbeta"/>
    <property type="match status" value="1"/>
</dbReference>
<dbReference type="InterPro" id="IPR013815">
    <property type="entry name" value="ATP_grasp_subdomain_1"/>
</dbReference>
<dbReference type="AlphaFoldDB" id="A0A023F7F3"/>
<dbReference type="GO" id="GO:0006104">
    <property type="term" value="P:succinyl-CoA metabolic process"/>
    <property type="evidence" value="ECO:0007669"/>
    <property type="project" value="TreeGrafter"/>
</dbReference>
<name>A0A023F7F3_TRIIF</name>
<dbReference type="Gene3D" id="3.30.1490.20">
    <property type="entry name" value="ATP-grasp fold, A domain"/>
    <property type="match status" value="1"/>
</dbReference>
<comment type="subcellular location">
    <subcellularLocation>
        <location evidence="12">Mitochondrion</location>
    </subcellularLocation>
</comment>
<dbReference type="InterPro" id="IPR017866">
    <property type="entry name" value="Succ-CoA_synthase_bsu_CS"/>
</dbReference>
<sequence>MALFTVKRLGISLTNLISKFKEINVAHVQKRNLNLHEHHSFKLLHEAGVPVPKFAVSSSKTDVAAKAKKLNTNDLVVKAQVLSGGRGKGSFKGGLKGGVKLVNSPEEAEKVAGQMIGDYLVTVQTGAKGILCNNVMITERKHLAKEYYLAITMERKFGGPVVICSSQGGMDIETLSKTSPDAISYVPVDIVEGLTQKVGESVADKMGLSKQKAQVSEIVQKLYKLFIQKDAVLMEINPFGIDKEGKFWCIDAKLKFDEYADFRQKPLHALRDFSQEDPREIQAAKFGLTFIAMEGSIGCLVNGAGLAMATMDIIKHHGGIPANFLDVGGGANVNQVKEAFKIITTDPNVMAIFVNIFGGIMRCDIIAEGIILAVQELNLNVPIVCRLQGTNVDEARVLLGTSKVKILPVPDLEEASRLAVKLSKIMTVASSSNIHVTFEMPL</sequence>
<dbReference type="InterPro" id="IPR005811">
    <property type="entry name" value="SUCC_ACL_C"/>
</dbReference>
<dbReference type="InterPro" id="IPR016102">
    <property type="entry name" value="Succinyl-CoA_synth-like"/>
</dbReference>
<evidence type="ECO:0000256" key="6">
    <source>
        <dbReference type="ARBA" id="ARBA00022840"/>
    </source>
</evidence>
<evidence type="ECO:0000256" key="2">
    <source>
        <dbReference type="ARBA" id="ARBA00022532"/>
    </source>
</evidence>
<evidence type="ECO:0000256" key="11">
    <source>
        <dbReference type="ARBA" id="ARBA00063570"/>
    </source>
</evidence>
<dbReference type="GO" id="GO:0004775">
    <property type="term" value="F:succinate-CoA ligase (ADP-forming) activity"/>
    <property type="evidence" value="ECO:0007669"/>
    <property type="project" value="UniProtKB-UniRule"/>
</dbReference>
<dbReference type="EMBL" id="GBBI01001544">
    <property type="protein sequence ID" value="JAC17168.1"/>
    <property type="molecule type" value="mRNA"/>
</dbReference>
<dbReference type="Gene3D" id="3.40.50.261">
    <property type="entry name" value="Succinyl-CoA synthetase domains"/>
    <property type="match status" value="1"/>
</dbReference>
<dbReference type="HAMAP" id="MF_00558">
    <property type="entry name" value="Succ_CoA_beta"/>
    <property type="match status" value="1"/>
</dbReference>
<comment type="function">
    <text evidence="10">GTP-specific succinyl-CoA synthetase functions in the citric acid cycle (TCA), coupling the hydrolysis of succinyl-CoA to the synthesis of GTP and thus represents the only step of substrate-level phosphorylation in the TCA. The beta subunit provides nucleotide specificity of the enzyme and binds the substrate succinate, while the binding sites for coenzyme A and phosphate are found in the alpha subunit.</text>
</comment>
<comment type="catalytic activity">
    <reaction evidence="9">
        <text>GTP + succinate + CoA = succinyl-CoA + GDP + phosphate</text>
        <dbReference type="Rhea" id="RHEA:22120"/>
        <dbReference type="ChEBI" id="CHEBI:30031"/>
        <dbReference type="ChEBI" id="CHEBI:37565"/>
        <dbReference type="ChEBI" id="CHEBI:43474"/>
        <dbReference type="ChEBI" id="CHEBI:57287"/>
        <dbReference type="ChEBI" id="CHEBI:57292"/>
        <dbReference type="ChEBI" id="CHEBI:58189"/>
        <dbReference type="EC" id="6.2.1.4"/>
    </reaction>
</comment>
<keyword evidence="12" id="KW-0496">Mitochondrion</keyword>
<comment type="subunit">
    <text evidence="11">Heterodimer of an alpha and a beta subunit. The beta subunit determines specificity for GTP.</text>
</comment>
<dbReference type="GO" id="GO:0000287">
    <property type="term" value="F:magnesium ion binding"/>
    <property type="evidence" value="ECO:0007669"/>
    <property type="project" value="UniProtKB-UniRule"/>
</dbReference>
<feature type="binding site" evidence="12">
    <location>
        <position position="302"/>
    </location>
    <ligand>
        <name>substrate</name>
        <note>ligand shared with subunit alpha</note>
    </ligand>
</feature>
<dbReference type="SUPFAM" id="SSF56059">
    <property type="entry name" value="Glutathione synthetase ATP-binding domain-like"/>
    <property type="match status" value="1"/>
</dbReference>
<evidence type="ECO:0000256" key="13">
    <source>
        <dbReference type="RuleBase" id="RU361258"/>
    </source>
</evidence>
<keyword evidence="6 12" id="KW-0067">ATP-binding</keyword>
<dbReference type="FunFam" id="3.30.470.20:FF:000002">
    <property type="entry name" value="Succinate--CoA ligase [ADP-forming] subunit beta"/>
    <property type="match status" value="1"/>
</dbReference>
<evidence type="ECO:0000256" key="9">
    <source>
        <dbReference type="ARBA" id="ARBA00052879"/>
    </source>
</evidence>
<dbReference type="Pfam" id="PF00549">
    <property type="entry name" value="Ligase_CoA"/>
    <property type="match status" value="1"/>
</dbReference>
<protein>
    <recommendedName>
        <fullName evidence="12">Succinate--CoA ligase [ADP-forming] subunit beta, mitochondrial</fullName>
        <ecNumber evidence="12">6.2.1.5</ecNumber>
    </recommendedName>
    <alternativeName>
        <fullName evidence="12">Succinyl-CoA synthetase beta chain</fullName>
        <shortName evidence="12">SCS-beta</shortName>
    </alternativeName>
</protein>
<dbReference type="PANTHER" id="PTHR11815">
    <property type="entry name" value="SUCCINYL-COA SYNTHETASE BETA CHAIN"/>
    <property type="match status" value="1"/>
</dbReference>
<feature type="binding site" evidence="12">
    <location>
        <begin position="85"/>
        <end position="87"/>
    </location>
    <ligand>
        <name>ATP</name>
        <dbReference type="ChEBI" id="CHEBI:30616"/>
    </ligand>
</feature>
<dbReference type="GO" id="GO:0005739">
    <property type="term" value="C:mitochondrion"/>
    <property type="evidence" value="ECO:0007669"/>
    <property type="project" value="UniProtKB-SubCell"/>
</dbReference>
<evidence type="ECO:0000256" key="3">
    <source>
        <dbReference type="ARBA" id="ARBA00022598"/>
    </source>
</evidence>
<dbReference type="GO" id="GO:0004776">
    <property type="term" value="F:succinate-CoA ligase (GDP-forming) activity"/>
    <property type="evidence" value="ECO:0007669"/>
    <property type="project" value="UniProtKB-EC"/>
</dbReference>
<accession>A0A023F7F3</accession>
<keyword evidence="7 12" id="KW-0460">Magnesium</keyword>
<evidence type="ECO:0000256" key="8">
    <source>
        <dbReference type="ARBA" id="ARBA00022946"/>
    </source>
</evidence>
<feature type="binding site" evidence="12">
    <location>
        <position position="251"/>
    </location>
    <ligand>
        <name>Mg(2+)</name>
        <dbReference type="ChEBI" id="CHEBI:18420"/>
    </ligand>
</feature>
<feature type="binding site" evidence="12">
    <location>
        <position position="237"/>
    </location>
    <ligand>
        <name>Mg(2+)</name>
        <dbReference type="ChEBI" id="CHEBI:18420"/>
    </ligand>
</feature>
<evidence type="ECO:0000313" key="15">
    <source>
        <dbReference type="EMBL" id="JAC17168.1"/>
    </source>
</evidence>
<evidence type="ECO:0000256" key="12">
    <source>
        <dbReference type="HAMAP-Rule" id="MF_03219"/>
    </source>
</evidence>
<dbReference type="PROSITE" id="PS01217">
    <property type="entry name" value="SUCCINYL_COA_LIG_3"/>
    <property type="match status" value="1"/>
</dbReference>
<feature type="binding site" evidence="12">
    <location>
        <begin position="359"/>
        <end position="361"/>
    </location>
    <ligand>
        <name>substrate</name>
        <note>ligand shared with subunit alpha</note>
    </ligand>
</feature>
<feature type="domain" description="ATP-grasp" evidence="14">
    <location>
        <begin position="41"/>
        <end position="268"/>
    </location>
</feature>
<dbReference type="InterPro" id="IPR011761">
    <property type="entry name" value="ATP-grasp"/>
</dbReference>
<dbReference type="PIRSF" id="PIRSF001554">
    <property type="entry name" value="SucCS_beta"/>
    <property type="match status" value="1"/>
</dbReference>
<keyword evidence="4 12" id="KW-0479">Metal-binding</keyword>
<dbReference type="Gene3D" id="3.30.470.20">
    <property type="entry name" value="ATP-grasp fold, B domain"/>
    <property type="match status" value="1"/>
</dbReference>
<keyword evidence="2 12" id="KW-0816">Tricarboxylic acid cycle</keyword>
<comment type="catalytic activity">
    <reaction evidence="12">
        <text>succinate + ATP + CoA = succinyl-CoA + ADP + phosphate</text>
        <dbReference type="Rhea" id="RHEA:17661"/>
        <dbReference type="ChEBI" id="CHEBI:30031"/>
        <dbReference type="ChEBI" id="CHEBI:30616"/>
        <dbReference type="ChEBI" id="CHEBI:43474"/>
        <dbReference type="ChEBI" id="CHEBI:57287"/>
        <dbReference type="ChEBI" id="CHEBI:57292"/>
        <dbReference type="ChEBI" id="CHEBI:456216"/>
        <dbReference type="EC" id="6.2.1.5"/>
    </reaction>
</comment>
<dbReference type="GO" id="GO:0006099">
    <property type="term" value="P:tricarboxylic acid cycle"/>
    <property type="evidence" value="ECO:0007669"/>
    <property type="project" value="UniProtKB-UniRule"/>
</dbReference>
<dbReference type="PROSITE" id="PS50975">
    <property type="entry name" value="ATP_GRASP"/>
    <property type="match status" value="1"/>
</dbReference>
<evidence type="ECO:0000256" key="1">
    <source>
        <dbReference type="ARBA" id="ARBA00005064"/>
    </source>
</evidence>
<dbReference type="InterPro" id="IPR005809">
    <property type="entry name" value="Succ_CoA_ligase-like_bsu"/>
</dbReference>
<comment type="similarity">
    <text evidence="12 13">Belongs to the succinate/malate CoA ligase beta subunit family.</text>
</comment>
<dbReference type="FunFam" id="3.40.50.261:FF:000001">
    <property type="entry name" value="Succinate--CoA ligase [ADP-forming] subunit beta"/>
    <property type="match status" value="1"/>
</dbReference>
<keyword evidence="5 12" id="KW-0547">Nucleotide-binding</keyword>
<evidence type="ECO:0000259" key="14">
    <source>
        <dbReference type="PROSITE" id="PS50975"/>
    </source>
</evidence>
<organism evidence="15">
    <name type="scientific">Triatoma infestans</name>
    <name type="common">Assassin bug</name>
    <dbReference type="NCBI Taxonomy" id="30076"/>
    <lineage>
        <taxon>Eukaryota</taxon>
        <taxon>Metazoa</taxon>
        <taxon>Ecdysozoa</taxon>
        <taxon>Arthropoda</taxon>
        <taxon>Hexapoda</taxon>
        <taxon>Insecta</taxon>
        <taxon>Pterygota</taxon>
        <taxon>Neoptera</taxon>
        <taxon>Paraneoptera</taxon>
        <taxon>Hemiptera</taxon>
        <taxon>Heteroptera</taxon>
        <taxon>Panheteroptera</taxon>
        <taxon>Cimicomorpha</taxon>
        <taxon>Reduviidae</taxon>
        <taxon>Triatominae</taxon>
        <taxon>Triatoma</taxon>
    </lineage>
</organism>
<comment type="function">
    <text evidence="12">Succinyl-CoA synthetase functions in the citric acid cycle (TCA), coupling the hydrolysis of succinyl-CoA to the synthesis of ATP and thus represents the only step of substrate-level phosphorylation in the TCA. The beta subunit provides nucleotide specificity of the enzyme and binds the substrate succinate, while the binding sites for coenzyme A and phosphate are found in the alpha subunit.</text>
</comment>
<evidence type="ECO:0000256" key="10">
    <source>
        <dbReference type="ARBA" id="ARBA00053833"/>
    </source>
</evidence>
<dbReference type="PANTHER" id="PTHR11815:SF1">
    <property type="entry name" value="SUCCINATE--COA LIGASE [ADP-FORMING] SUBUNIT BETA, MITOCHONDRIAL"/>
    <property type="match status" value="1"/>
</dbReference>
<evidence type="ECO:0000256" key="7">
    <source>
        <dbReference type="ARBA" id="ARBA00022842"/>
    </source>
</evidence>
<feature type="binding site" evidence="12">
    <location>
        <position position="146"/>
    </location>
    <ligand>
        <name>ATP</name>
        <dbReference type="ChEBI" id="CHEBI:30616"/>
    </ligand>
</feature>
<comment type="cofactor">
    <cofactor evidence="12">
        <name>Mg(2+)</name>
        <dbReference type="ChEBI" id="CHEBI:18420"/>
    </cofactor>
    <text evidence="12">Binds 1 Mg(2+) ion per subunit.</text>
</comment>
<keyword evidence="3 12" id="KW-0436">Ligase</keyword>
<dbReference type="EC" id="6.2.1.5" evidence="12"/>
<dbReference type="GO" id="GO:0005524">
    <property type="term" value="F:ATP binding"/>
    <property type="evidence" value="ECO:0007669"/>
    <property type="project" value="UniProtKB-UniRule"/>
</dbReference>
<dbReference type="SUPFAM" id="SSF52210">
    <property type="entry name" value="Succinyl-CoA synthetase domains"/>
    <property type="match status" value="1"/>
</dbReference>
<proteinExistence type="evidence at transcript level"/>
<comment type="pathway">
    <text evidence="1 12">Carbohydrate metabolism; tricarboxylic acid cycle; succinate from succinyl-CoA (ligase route): step 1/1.</text>
</comment>
<feature type="binding site" evidence="12">
    <location>
        <position position="78"/>
    </location>
    <ligand>
        <name>ATP</name>
        <dbReference type="ChEBI" id="CHEBI:30616"/>
    </ligand>
</feature>
<reference evidence="15" key="1">
    <citation type="journal article" date="2014" name="PLoS Negl. Trop. Dis.">
        <title>An updated insight into the Sialotranscriptome of Triatoma infestans: developmental stage and geographic variations.</title>
        <authorList>
            <person name="Schwarz A."/>
            <person name="Medrano-Mercado N."/>
            <person name="Schaub G.A."/>
            <person name="Struchiner C.J."/>
            <person name="Bargues M.D."/>
            <person name="Levy M.Z."/>
            <person name="Ribeiro J.M."/>
        </authorList>
    </citation>
    <scope>NUCLEOTIDE SEQUENCE</scope>
    <source>
        <strain evidence="15">Chile</strain>
        <tissue evidence="15">Salivary glands</tissue>
    </source>
</reference>
<dbReference type="FunFam" id="3.30.1490.20:FF:000004">
    <property type="entry name" value="Succinate--CoA ligase [ADP-forming] subunit beta, mitochondrial"/>
    <property type="match status" value="1"/>
</dbReference>
<dbReference type="Pfam" id="PF08442">
    <property type="entry name" value="ATP-grasp_2"/>
    <property type="match status" value="1"/>
</dbReference>
<dbReference type="InterPro" id="IPR013650">
    <property type="entry name" value="ATP-grasp_succ-CoA_synth-type"/>
</dbReference>
<evidence type="ECO:0000256" key="4">
    <source>
        <dbReference type="ARBA" id="ARBA00022723"/>
    </source>
</evidence>
<dbReference type="GO" id="GO:0042709">
    <property type="term" value="C:succinate-CoA ligase complex"/>
    <property type="evidence" value="ECO:0007669"/>
    <property type="project" value="TreeGrafter"/>
</dbReference>
<evidence type="ECO:0000256" key="5">
    <source>
        <dbReference type="ARBA" id="ARBA00022741"/>
    </source>
</evidence>
<dbReference type="UniPathway" id="UPA00223">
    <property type="reaction ID" value="UER00999"/>
</dbReference>
<dbReference type="NCBIfam" id="NF001913">
    <property type="entry name" value="PRK00696.1"/>
    <property type="match status" value="1"/>
</dbReference>
<keyword evidence="8" id="KW-0809">Transit peptide</keyword>